<dbReference type="InterPro" id="IPR012349">
    <property type="entry name" value="Split_barrel_FMN-bd"/>
</dbReference>
<dbReference type="SUPFAM" id="SSF50475">
    <property type="entry name" value="FMN-binding split barrel"/>
    <property type="match status" value="1"/>
</dbReference>
<dbReference type="InterPro" id="IPR011576">
    <property type="entry name" value="Pyridox_Oxase_N"/>
</dbReference>
<sequence>MRRAMIDRSAVARVLAANRYLVLGTADEDGEPWVSPVFFALLDPERMCWVSSPDSRHSRNIAQRARIAITVFDSTVEVGRAEAAYFDADAARATPEETTAALQSLNSRLPQNKQLSCEDLQPRGPLIVYRADLRRRYVLVRGGNAEFGNAVDMTVEV</sequence>
<evidence type="ECO:0000313" key="3">
    <source>
        <dbReference type="Proteomes" id="UP000199220"/>
    </source>
</evidence>
<dbReference type="Proteomes" id="UP000199220">
    <property type="component" value="Unassembled WGS sequence"/>
</dbReference>
<dbReference type="AlphaFoldDB" id="A0A1H5KZZ0"/>
<proteinExistence type="predicted"/>
<gene>
    <name evidence="2" type="ORF">SAMN04488554_2542</name>
</gene>
<reference evidence="3" key="1">
    <citation type="submission" date="2016-10" db="EMBL/GenBank/DDBJ databases">
        <authorList>
            <person name="Varghese N."/>
            <person name="Submissions S."/>
        </authorList>
    </citation>
    <scope>NUCLEOTIDE SEQUENCE [LARGE SCALE GENOMIC DNA]</scope>
    <source>
        <strain evidence="3">DSM 21368</strain>
    </source>
</reference>
<dbReference type="OrthoDB" id="9788889at2"/>
<dbReference type="EMBL" id="FNTX01000002">
    <property type="protein sequence ID" value="SEE70385.1"/>
    <property type="molecule type" value="Genomic_DNA"/>
</dbReference>
<dbReference type="Gene3D" id="2.30.110.10">
    <property type="entry name" value="Electron Transport, Fmn-binding Protein, Chain A"/>
    <property type="match status" value="1"/>
</dbReference>
<evidence type="ECO:0000259" key="1">
    <source>
        <dbReference type="Pfam" id="PF01243"/>
    </source>
</evidence>
<accession>A0A1H5KZZ0</accession>
<dbReference type="STRING" id="648782.SAMN04488554_2542"/>
<feature type="domain" description="Pyridoxamine 5'-phosphate oxidase N-terminal" evidence="1">
    <location>
        <begin position="10"/>
        <end position="86"/>
    </location>
</feature>
<evidence type="ECO:0000313" key="2">
    <source>
        <dbReference type="EMBL" id="SEE70385.1"/>
    </source>
</evidence>
<name>A0A1H5KZZ0_9MICO</name>
<dbReference type="Pfam" id="PF01243">
    <property type="entry name" value="PNPOx_N"/>
    <property type="match status" value="1"/>
</dbReference>
<keyword evidence="3" id="KW-1185">Reference proteome</keyword>
<protein>
    <submittedName>
        <fullName evidence="2">Pyridoxamine 5'-phosphate oxidase</fullName>
    </submittedName>
</protein>
<dbReference type="RefSeq" id="WP_089773486.1">
    <property type="nucleotide sequence ID" value="NZ_FNTX01000002.1"/>
</dbReference>
<organism evidence="2 3">
    <name type="scientific">Ruania alba</name>
    <dbReference type="NCBI Taxonomy" id="648782"/>
    <lineage>
        <taxon>Bacteria</taxon>
        <taxon>Bacillati</taxon>
        <taxon>Actinomycetota</taxon>
        <taxon>Actinomycetes</taxon>
        <taxon>Micrococcales</taxon>
        <taxon>Ruaniaceae</taxon>
        <taxon>Ruania</taxon>
    </lineage>
</organism>